<organism evidence="2 3">
    <name type="scientific">Eumeta variegata</name>
    <name type="common">Bagworm moth</name>
    <name type="synonym">Eumeta japonica</name>
    <dbReference type="NCBI Taxonomy" id="151549"/>
    <lineage>
        <taxon>Eukaryota</taxon>
        <taxon>Metazoa</taxon>
        <taxon>Ecdysozoa</taxon>
        <taxon>Arthropoda</taxon>
        <taxon>Hexapoda</taxon>
        <taxon>Insecta</taxon>
        <taxon>Pterygota</taxon>
        <taxon>Neoptera</taxon>
        <taxon>Endopterygota</taxon>
        <taxon>Lepidoptera</taxon>
        <taxon>Glossata</taxon>
        <taxon>Ditrysia</taxon>
        <taxon>Tineoidea</taxon>
        <taxon>Psychidae</taxon>
        <taxon>Oiketicinae</taxon>
        <taxon>Eumeta</taxon>
    </lineage>
</organism>
<gene>
    <name evidence="2" type="ORF">EVAR_3557_1</name>
</gene>
<comment type="caution">
    <text evidence="2">The sequence shown here is derived from an EMBL/GenBank/DDBJ whole genome shotgun (WGS) entry which is preliminary data.</text>
</comment>
<evidence type="ECO:0000313" key="2">
    <source>
        <dbReference type="EMBL" id="GBP06195.1"/>
    </source>
</evidence>
<feature type="compositionally biased region" description="Basic and acidic residues" evidence="1">
    <location>
        <begin position="339"/>
        <end position="353"/>
    </location>
</feature>
<proteinExistence type="predicted"/>
<accession>A0A4C1SW96</accession>
<evidence type="ECO:0000313" key="3">
    <source>
        <dbReference type="Proteomes" id="UP000299102"/>
    </source>
</evidence>
<protein>
    <submittedName>
        <fullName evidence="2">Uncharacterized protein</fullName>
    </submittedName>
</protein>
<dbReference type="EMBL" id="BGZK01000021">
    <property type="protein sequence ID" value="GBP06195.1"/>
    <property type="molecule type" value="Genomic_DNA"/>
</dbReference>
<reference evidence="2 3" key="1">
    <citation type="journal article" date="2019" name="Commun. Biol.">
        <title>The bagworm genome reveals a unique fibroin gene that provides high tensile strength.</title>
        <authorList>
            <person name="Kono N."/>
            <person name="Nakamura H."/>
            <person name="Ohtoshi R."/>
            <person name="Tomita M."/>
            <person name="Numata K."/>
            <person name="Arakawa K."/>
        </authorList>
    </citation>
    <scope>NUCLEOTIDE SEQUENCE [LARGE SCALE GENOMIC DNA]</scope>
</reference>
<dbReference type="Proteomes" id="UP000299102">
    <property type="component" value="Unassembled WGS sequence"/>
</dbReference>
<name>A0A4C1SW96_EUMVA</name>
<keyword evidence="3" id="KW-1185">Reference proteome</keyword>
<evidence type="ECO:0000256" key="1">
    <source>
        <dbReference type="SAM" id="MobiDB-lite"/>
    </source>
</evidence>
<dbReference type="AlphaFoldDB" id="A0A4C1SW96"/>
<feature type="region of interest" description="Disordered" evidence="1">
    <location>
        <begin position="271"/>
        <end position="299"/>
    </location>
</feature>
<feature type="region of interest" description="Disordered" evidence="1">
    <location>
        <begin position="333"/>
        <end position="353"/>
    </location>
</feature>
<sequence length="393" mass="43455">MYRLMGAGSTAYGDVCSLIDIHVPFFGLPVARDLGQIVSSSPSYAATSGSRSPNLPTPAVVGSTSDVACPLPLQLADSVCLRTGIEILIRIEMEMIHEAESKVRLKCDRGETLDSVVMSAKWTPYPKCANGNLLLRLLSVRPFVTGLLPIEPQYKEIDASQAERLGRSCLSIVPRSRSHARLRRNATMSHAFTHAVFLCNICHIENKIQETKVSVIPTHKNTDTTNMTMINKSATHCADKVLASNERGQRWAEGREIWSNWVPQSIETKKRNSPEFAVSPNPSTSVDPPGLTVSEKMSPSWRSIRREHVGADHLDYLVGRVVKSFGEMSRYNTISRPPSKRETVPKSDLRDREAVFESESTQIEAGLGTKSETIVQIMRAVRAIYKLGPRASL</sequence>